<accession>A0ACC2UA98</accession>
<evidence type="ECO:0000313" key="1">
    <source>
        <dbReference type="EMBL" id="KAJ9083640.1"/>
    </source>
</evidence>
<proteinExistence type="predicted"/>
<gene>
    <name evidence="1" type="ORF">DSO57_1032711</name>
</gene>
<protein>
    <submittedName>
        <fullName evidence="1">Uncharacterized protein</fullName>
    </submittedName>
</protein>
<keyword evidence="2" id="KW-1185">Reference proteome</keyword>
<dbReference type="Proteomes" id="UP001165960">
    <property type="component" value="Unassembled WGS sequence"/>
</dbReference>
<comment type="caution">
    <text evidence="1">The sequence shown here is derived from an EMBL/GenBank/DDBJ whole genome shotgun (WGS) entry which is preliminary data.</text>
</comment>
<reference evidence="1" key="1">
    <citation type="submission" date="2022-04" db="EMBL/GenBank/DDBJ databases">
        <title>Genome of the entomopathogenic fungus Entomophthora muscae.</title>
        <authorList>
            <person name="Elya C."/>
            <person name="Lovett B.R."/>
            <person name="Lee E."/>
            <person name="Macias A.M."/>
            <person name="Hajek A.E."/>
            <person name="De Bivort B.L."/>
            <person name="Kasson M.T."/>
            <person name="De Fine Licht H.H."/>
            <person name="Stajich J.E."/>
        </authorList>
    </citation>
    <scope>NUCLEOTIDE SEQUENCE</scope>
    <source>
        <strain evidence="1">Berkeley</strain>
    </source>
</reference>
<organism evidence="1 2">
    <name type="scientific">Entomophthora muscae</name>
    <dbReference type="NCBI Taxonomy" id="34485"/>
    <lineage>
        <taxon>Eukaryota</taxon>
        <taxon>Fungi</taxon>
        <taxon>Fungi incertae sedis</taxon>
        <taxon>Zoopagomycota</taxon>
        <taxon>Entomophthoromycotina</taxon>
        <taxon>Entomophthoromycetes</taxon>
        <taxon>Entomophthorales</taxon>
        <taxon>Entomophthoraceae</taxon>
        <taxon>Entomophthora</taxon>
    </lineage>
</organism>
<evidence type="ECO:0000313" key="2">
    <source>
        <dbReference type="Proteomes" id="UP001165960"/>
    </source>
</evidence>
<sequence length="129" mass="14533">MLLLLQTSGVRFSPLCIKWGEFLPPPSFLEDLSSRAQDLLVSGEYLVKSLTCDKLDLFLSNLIPKESHKEDYVVPVPPVEKLQPASWTVPVPQDHAPQRIPWLLGEMALMGLNSYFSQLSHMSSLWTPV</sequence>
<dbReference type="EMBL" id="QTSX02000958">
    <property type="protein sequence ID" value="KAJ9083640.1"/>
    <property type="molecule type" value="Genomic_DNA"/>
</dbReference>
<name>A0ACC2UA98_9FUNG</name>